<accession>A0ABR7QH64</accession>
<proteinExistence type="inferred from homology"/>
<evidence type="ECO:0000259" key="5">
    <source>
        <dbReference type="Pfam" id="PF00155"/>
    </source>
</evidence>
<dbReference type="Gene3D" id="3.90.1150.10">
    <property type="entry name" value="Aspartate Aminotransferase, domain 1"/>
    <property type="match status" value="1"/>
</dbReference>
<evidence type="ECO:0000256" key="4">
    <source>
        <dbReference type="ARBA" id="ARBA00022898"/>
    </source>
</evidence>
<keyword evidence="3" id="KW-0808">Transferase</keyword>
<dbReference type="Gene3D" id="3.40.640.10">
    <property type="entry name" value="Type I PLP-dependent aspartate aminotransferase-like (Major domain)"/>
    <property type="match status" value="1"/>
</dbReference>
<protein>
    <submittedName>
        <fullName evidence="6">8-amino-7-oxononanoate synthase</fullName>
    </submittedName>
</protein>
<dbReference type="InterPro" id="IPR015424">
    <property type="entry name" value="PyrdxlP-dep_Trfase"/>
</dbReference>
<comment type="similarity">
    <text evidence="2">Belongs to the class-II pyridoxal-phosphate-dependent aminotransferase family. BioF subfamily.</text>
</comment>
<evidence type="ECO:0000256" key="1">
    <source>
        <dbReference type="ARBA" id="ARBA00001933"/>
    </source>
</evidence>
<name>A0ABR7QH64_9FLAO</name>
<dbReference type="PANTHER" id="PTHR13693">
    <property type="entry name" value="CLASS II AMINOTRANSFERASE/8-AMINO-7-OXONONANOATE SYNTHASE"/>
    <property type="match status" value="1"/>
</dbReference>
<comment type="cofactor">
    <cofactor evidence="1">
        <name>pyridoxal 5'-phosphate</name>
        <dbReference type="ChEBI" id="CHEBI:597326"/>
    </cofactor>
</comment>
<evidence type="ECO:0000313" key="6">
    <source>
        <dbReference type="EMBL" id="MBC8766528.1"/>
    </source>
</evidence>
<dbReference type="RefSeq" id="WP_187581210.1">
    <property type="nucleotide sequence ID" value="NZ_JACLHY010000001.1"/>
</dbReference>
<dbReference type="InterPro" id="IPR015421">
    <property type="entry name" value="PyrdxlP-dep_Trfase_major"/>
</dbReference>
<dbReference type="EMBL" id="JACLHY010000001">
    <property type="protein sequence ID" value="MBC8766528.1"/>
    <property type="molecule type" value="Genomic_DNA"/>
</dbReference>
<reference evidence="6 7" key="1">
    <citation type="submission" date="2020-08" db="EMBL/GenBank/DDBJ databases">
        <title>Arenibacter gaetbuli sp. nov., isolated from a sand dune.</title>
        <authorList>
            <person name="Park S."/>
            <person name="Yoon J.-H."/>
        </authorList>
    </citation>
    <scope>NUCLEOTIDE SEQUENCE [LARGE SCALE GENOMIC DNA]</scope>
    <source>
        <strain evidence="6 7">BSSL-BM3</strain>
    </source>
</reference>
<dbReference type="SUPFAM" id="SSF53383">
    <property type="entry name" value="PLP-dependent transferases"/>
    <property type="match status" value="1"/>
</dbReference>
<feature type="domain" description="Aminotransferase class I/classII large" evidence="5">
    <location>
        <begin position="30"/>
        <end position="369"/>
    </location>
</feature>
<dbReference type="InterPro" id="IPR050087">
    <property type="entry name" value="AON_synthase_class-II"/>
</dbReference>
<keyword evidence="7" id="KW-1185">Reference proteome</keyword>
<dbReference type="PANTHER" id="PTHR13693:SF77">
    <property type="entry name" value="8-AMINO-7-OXONONANOATE SYNTHASE"/>
    <property type="match status" value="1"/>
</dbReference>
<dbReference type="Pfam" id="PF00155">
    <property type="entry name" value="Aminotran_1_2"/>
    <property type="match status" value="1"/>
</dbReference>
<gene>
    <name evidence="6" type="ORF">H4O18_00855</name>
</gene>
<organism evidence="6 7">
    <name type="scientific">Arenibacter arenosicollis</name>
    <dbReference type="NCBI Taxonomy" id="2762274"/>
    <lineage>
        <taxon>Bacteria</taxon>
        <taxon>Pseudomonadati</taxon>
        <taxon>Bacteroidota</taxon>
        <taxon>Flavobacteriia</taxon>
        <taxon>Flavobacteriales</taxon>
        <taxon>Flavobacteriaceae</taxon>
        <taxon>Arenibacter</taxon>
    </lineage>
</organism>
<evidence type="ECO:0000313" key="7">
    <source>
        <dbReference type="Proteomes" id="UP000618952"/>
    </source>
</evidence>
<dbReference type="Proteomes" id="UP000618952">
    <property type="component" value="Unassembled WGS sequence"/>
</dbReference>
<comment type="caution">
    <text evidence="6">The sequence shown here is derived from an EMBL/GenBank/DDBJ whole genome shotgun (WGS) entry which is preliminary data.</text>
</comment>
<sequence length="382" mass="42025">MMEFPKKLTAKLTERQANNALRKLPVPNGLIDLSSNDYLGFAKNDTIFKNAASILDKKGITANGATGSRLLTGNNGLYGELEDLLSDFFGSGSALVFNSGYDANIGFFSAVPQRTDVVFYDELVHASIRDGIGLGRAQSYKFKHNAVKDLSRQIDRVRESKMDSDIYVVTESVFSMDGDSPDLEALVATCETKGAYLVIDEAHAVGVFGKKGEGLMNELQLQKKVFARIVTFGKAMGCHGAAILGSDSLKSYLVNFARSFIYTTGMPPHSLATILSACEHVSATNKEQNQLRTNIDFFKSELKAHNLESHFIPSNSAVHCCLVEGNEKVKKWSQQLQENGFDIKPIMSPTVPKGKERLRFCLHSFNTEKEISAVLLQLSNLF</sequence>
<evidence type="ECO:0000256" key="2">
    <source>
        <dbReference type="ARBA" id="ARBA00010008"/>
    </source>
</evidence>
<evidence type="ECO:0000256" key="3">
    <source>
        <dbReference type="ARBA" id="ARBA00022679"/>
    </source>
</evidence>
<dbReference type="InterPro" id="IPR004839">
    <property type="entry name" value="Aminotransferase_I/II_large"/>
</dbReference>
<keyword evidence="4" id="KW-0663">Pyridoxal phosphate</keyword>
<dbReference type="InterPro" id="IPR015422">
    <property type="entry name" value="PyrdxlP-dep_Trfase_small"/>
</dbReference>